<dbReference type="RefSeq" id="WP_128533622.1">
    <property type="nucleotide sequence ID" value="NZ_SBIW01000003.1"/>
</dbReference>
<accession>A0A3S3UZ63</accession>
<gene>
    <name evidence="1" type="ORF">EPL05_09095</name>
</gene>
<dbReference type="Proteomes" id="UP000286701">
    <property type="component" value="Unassembled WGS sequence"/>
</dbReference>
<comment type="caution">
    <text evidence="1">The sequence shown here is derived from an EMBL/GenBank/DDBJ whole genome shotgun (WGS) entry which is preliminary data.</text>
</comment>
<keyword evidence="2" id="KW-1185">Reference proteome</keyword>
<reference evidence="1 2" key="1">
    <citation type="submission" date="2019-01" db="EMBL/GenBank/DDBJ databases">
        <title>Mucilaginibacter antarcticum sp. nov., isolated from antarctic soil.</title>
        <authorList>
            <person name="Yan Y.-Q."/>
            <person name="Du Z.-J."/>
        </authorList>
    </citation>
    <scope>NUCLEOTIDE SEQUENCE [LARGE SCALE GENOMIC DNA]</scope>
    <source>
        <strain evidence="1 2">F01003</strain>
    </source>
</reference>
<proteinExistence type="predicted"/>
<evidence type="ECO:0000313" key="2">
    <source>
        <dbReference type="Proteomes" id="UP000286701"/>
    </source>
</evidence>
<evidence type="ECO:0000313" key="1">
    <source>
        <dbReference type="EMBL" id="RWY54187.1"/>
    </source>
</evidence>
<dbReference type="AlphaFoldDB" id="A0A3S3UZ63"/>
<name>A0A3S3UZ63_9SPHI</name>
<organism evidence="1 2">
    <name type="scientific">Mucilaginibacter gilvus</name>
    <dbReference type="NCBI Taxonomy" id="2305909"/>
    <lineage>
        <taxon>Bacteria</taxon>
        <taxon>Pseudomonadati</taxon>
        <taxon>Bacteroidota</taxon>
        <taxon>Sphingobacteriia</taxon>
        <taxon>Sphingobacteriales</taxon>
        <taxon>Sphingobacteriaceae</taxon>
        <taxon>Mucilaginibacter</taxon>
    </lineage>
</organism>
<dbReference type="OrthoDB" id="6398539at2"/>
<dbReference type="EMBL" id="SBIW01000003">
    <property type="protein sequence ID" value="RWY54187.1"/>
    <property type="molecule type" value="Genomic_DNA"/>
</dbReference>
<sequence>MNGEIPLDDFEQWVYNNKELEELLSPDQYFNLISFSYSKAGARHELINLLTSLAGMGRYETYKLRKLIAMAMLRDQNLPKYLTQFYDLYCDGYYFLRRFGLGFGLSMFSLPADYISENWNELDVKQTHKLIDSITPELEQELRRILNWLDNDEIVLTGEKDELDRYDYIDNRSAVDRKNDDIFPLFFYINTSKPPWWQFWR</sequence>
<protein>
    <submittedName>
        <fullName evidence="1">Uncharacterized protein</fullName>
    </submittedName>
</protein>